<accession>A0A0S8FVL1</accession>
<proteinExistence type="predicted"/>
<sequence length="292" mass="33922">MTKKTAFVALVLILVTLVTNAAWANHTRMATLMTGDYLDDIIYTDLYPQRLIDYPSYLYVDIRSGPEDYGIVIVPHKKYGAFACWQNPVTDRGFNIGYALNVAKIDFGVSFSPVKDNIRFGIGAGRTFFAQRVDLSFLTFDGLDEAWHMFVARYARRLGDFNVVPKYALNYSKEPFEASRHQLGVMVQRMILNEGFVYFTAEYDFRRGNREYDRTHLYAGVEMRLSRYFVLRCAAAEHFEDGFENPTWNLEPGFGVQIRDFQIDFHINKDRLFDKDITFIESFGLDFNFGRF</sequence>
<evidence type="ECO:0008006" key="4">
    <source>
        <dbReference type="Google" id="ProtNLM"/>
    </source>
</evidence>
<gene>
    <name evidence="2" type="ORF">AMJ83_02645</name>
</gene>
<evidence type="ECO:0000256" key="1">
    <source>
        <dbReference type="SAM" id="SignalP"/>
    </source>
</evidence>
<reference evidence="2 3" key="1">
    <citation type="journal article" date="2015" name="Microbiome">
        <title>Genomic resolution of linkages in carbon, nitrogen, and sulfur cycling among widespread estuary sediment bacteria.</title>
        <authorList>
            <person name="Baker B.J."/>
            <person name="Lazar C.S."/>
            <person name="Teske A.P."/>
            <person name="Dick G.J."/>
        </authorList>
    </citation>
    <scope>NUCLEOTIDE SEQUENCE [LARGE SCALE GENOMIC DNA]</scope>
    <source>
        <strain evidence="2">SM23_42</strain>
    </source>
</reference>
<dbReference type="EMBL" id="LJUJ01000003">
    <property type="protein sequence ID" value="KPK64337.1"/>
    <property type="molecule type" value="Genomic_DNA"/>
</dbReference>
<dbReference type="Proteomes" id="UP000051373">
    <property type="component" value="Unassembled WGS sequence"/>
</dbReference>
<name>A0A0S8FVL1_UNCW3</name>
<comment type="caution">
    <text evidence="2">The sequence shown here is derived from an EMBL/GenBank/DDBJ whole genome shotgun (WGS) entry which is preliminary data.</text>
</comment>
<dbReference type="AlphaFoldDB" id="A0A0S8FVL1"/>
<keyword evidence="1" id="KW-0732">Signal</keyword>
<evidence type="ECO:0000313" key="2">
    <source>
        <dbReference type="EMBL" id="KPK64337.1"/>
    </source>
</evidence>
<feature type="chain" id="PRO_5006646491" description="Bacterial surface antigen (D15) domain-containing protein" evidence="1">
    <location>
        <begin position="25"/>
        <end position="292"/>
    </location>
</feature>
<feature type="signal peptide" evidence="1">
    <location>
        <begin position="1"/>
        <end position="24"/>
    </location>
</feature>
<protein>
    <recommendedName>
        <fullName evidence="4">Bacterial surface antigen (D15) domain-containing protein</fullName>
    </recommendedName>
</protein>
<organism evidence="2 3">
    <name type="scientific">candidate division WOR_3 bacterium SM23_42</name>
    <dbReference type="NCBI Taxonomy" id="1703779"/>
    <lineage>
        <taxon>Bacteria</taxon>
        <taxon>Bacteria division WOR-3</taxon>
    </lineage>
</organism>
<dbReference type="STRING" id="1703779.AMJ83_02645"/>
<evidence type="ECO:0000313" key="3">
    <source>
        <dbReference type="Proteomes" id="UP000051373"/>
    </source>
</evidence>